<dbReference type="PANTHER" id="PTHR33116">
    <property type="entry name" value="REVERSE TRANSCRIPTASE ZINC-BINDING DOMAIN-CONTAINING PROTEIN-RELATED-RELATED"/>
    <property type="match status" value="1"/>
</dbReference>
<dbReference type="AlphaFoldDB" id="A0AAF1AKR9"/>
<accession>A0AAF1AKR9</accession>
<keyword evidence="2" id="KW-1185">Reference proteome</keyword>
<dbReference type="Proteomes" id="UP000077755">
    <property type="component" value="Chromosome 1"/>
</dbReference>
<gene>
    <name evidence="1" type="ORF">DCAR_0103272</name>
</gene>
<sequence>MLSKGGKEVLLKTVAQALPKYAMGVFLLPLNLCQDLEKMMCKFWWKTNSKKDRGIHWLSWSNMSKKKTLGGMGFRSVRDFNIRQARRETDDSPEQGSFLNAKIGHNSSYIWRSVIESQSLLKQGLGCRVGNGSTINILEDPWLPLEQDAYIHTNSRTLQGQMVSSLLDGNGNWDVDLVMDVFESRDANIILAIPLNAEVHDTWYWRREKLGCYSVKSA</sequence>
<evidence type="ECO:0000313" key="1">
    <source>
        <dbReference type="EMBL" id="WOG84092.1"/>
    </source>
</evidence>
<name>A0AAF1AKR9_DAUCS</name>
<proteinExistence type="predicted"/>
<organism evidence="1 2">
    <name type="scientific">Daucus carota subsp. sativus</name>
    <name type="common">Carrot</name>
    <dbReference type="NCBI Taxonomy" id="79200"/>
    <lineage>
        <taxon>Eukaryota</taxon>
        <taxon>Viridiplantae</taxon>
        <taxon>Streptophyta</taxon>
        <taxon>Embryophyta</taxon>
        <taxon>Tracheophyta</taxon>
        <taxon>Spermatophyta</taxon>
        <taxon>Magnoliopsida</taxon>
        <taxon>eudicotyledons</taxon>
        <taxon>Gunneridae</taxon>
        <taxon>Pentapetalae</taxon>
        <taxon>asterids</taxon>
        <taxon>campanulids</taxon>
        <taxon>Apiales</taxon>
        <taxon>Apiaceae</taxon>
        <taxon>Apioideae</taxon>
        <taxon>Scandiceae</taxon>
        <taxon>Daucinae</taxon>
        <taxon>Daucus</taxon>
        <taxon>Daucus sect. Daucus</taxon>
    </lineage>
</organism>
<dbReference type="PANTHER" id="PTHR33116:SF86">
    <property type="entry name" value="REVERSE TRANSCRIPTASE DOMAIN-CONTAINING PROTEIN"/>
    <property type="match status" value="1"/>
</dbReference>
<protein>
    <recommendedName>
        <fullName evidence="3">Reverse transcriptase zinc-binding domain-containing protein</fullName>
    </recommendedName>
</protein>
<dbReference type="KEGG" id="dcr:108222787"/>
<reference evidence="1" key="1">
    <citation type="journal article" date="2016" name="Nat. Genet.">
        <title>A high-quality carrot genome assembly provides new insights into carotenoid accumulation and asterid genome evolution.</title>
        <authorList>
            <person name="Iorizzo M."/>
            <person name="Ellison S."/>
            <person name="Senalik D."/>
            <person name="Zeng P."/>
            <person name="Satapoomin P."/>
            <person name="Huang J."/>
            <person name="Bowman M."/>
            <person name="Iovene M."/>
            <person name="Sanseverino W."/>
            <person name="Cavagnaro P."/>
            <person name="Yildiz M."/>
            <person name="Macko-Podgorni A."/>
            <person name="Moranska E."/>
            <person name="Grzebelus E."/>
            <person name="Grzebelus D."/>
            <person name="Ashrafi H."/>
            <person name="Zheng Z."/>
            <person name="Cheng S."/>
            <person name="Spooner D."/>
            <person name="Van Deynze A."/>
            <person name="Simon P."/>
        </authorList>
    </citation>
    <scope>NUCLEOTIDE SEQUENCE</scope>
    <source>
        <tissue evidence="1">Leaf</tissue>
    </source>
</reference>
<reference evidence="1" key="2">
    <citation type="submission" date="2022-03" db="EMBL/GenBank/DDBJ databases">
        <title>Draft title - Genomic analysis of global carrot germplasm unveils the trajectory of domestication and the origin of high carotenoid orange carrot.</title>
        <authorList>
            <person name="Iorizzo M."/>
            <person name="Ellison S."/>
            <person name="Senalik D."/>
            <person name="Macko-Podgorni A."/>
            <person name="Grzebelus D."/>
            <person name="Bostan H."/>
            <person name="Rolling W."/>
            <person name="Curaba J."/>
            <person name="Simon P."/>
        </authorList>
    </citation>
    <scope>NUCLEOTIDE SEQUENCE</scope>
    <source>
        <tissue evidence="1">Leaf</tissue>
    </source>
</reference>
<evidence type="ECO:0008006" key="3">
    <source>
        <dbReference type="Google" id="ProtNLM"/>
    </source>
</evidence>
<evidence type="ECO:0000313" key="2">
    <source>
        <dbReference type="Proteomes" id="UP000077755"/>
    </source>
</evidence>
<dbReference type="EMBL" id="CP093343">
    <property type="protein sequence ID" value="WOG84092.1"/>
    <property type="molecule type" value="Genomic_DNA"/>
</dbReference>